<accession>A0A2N0QIH6</accession>
<evidence type="ECO:0008006" key="3">
    <source>
        <dbReference type="Google" id="ProtNLM"/>
    </source>
</evidence>
<dbReference type="Gene3D" id="3.40.50.300">
    <property type="entry name" value="P-loop containing nucleotide triphosphate hydrolases"/>
    <property type="match status" value="1"/>
</dbReference>
<dbReference type="InterPro" id="IPR027417">
    <property type="entry name" value="P-loop_NTPase"/>
</dbReference>
<comment type="caution">
    <text evidence="1">The sequence shown here is derived from an EMBL/GenBank/DDBJ whole genome shotgun (WGS) entry which is preliminary data.</text>
</comment>
<feature type="non-terminal residue" evidence="1">
    <location>
        <position position="190"/>
    </location>
</feature>
<gene>
    <name evidence="1" type="ORF">RhiirA1_405835</name>
</gene>
<reference evidence="1 2" key="1">
    <citation type="submission" date="2017-10" db="EMBL/GenBank/DDBJ databases">
        <title>Extensive intraspecific genome diversity in a model arbuscular mycorrhizal fungus.</title>
        <authorList>
            <person name="Chen E.C.H."/>
            <person name="Morin E."/>
            <person name="Baudet D."/>
            <person name="Noel J."/>
            <person name="Ndikumana S."/>
            <person name="Charron P."/>
            <person name="St-Onge C."/>
            <person name="Giorgi J."/>
            <person name="Grigoriev I.V."/>
            <person name="Roux C."/>
            <person name="Martin F.M."/>
            <person name="Corradi N."/>
        </authorList>
    </citation>
    <scope>NUCLEOTIDE SEQUENCE [LARGE SCALE GENOMIC DNA]</scope>
    <source>
        <strain evidence="1 2">A1</strain>
    </source>
</reference>
<dbReference type="VEuPathDB" id="FungiDB:RhiirA1_405835"/>
<protein>
    <recommendedName>
        <fullName evidence="3">Helicase C-terminal domain-containing protein</fullName>
    </recommendedName>
</protein>
<reference evidence="1 2" key="2">
    <citation type="submission" date="2017-10" db="EMBL/GenBank/DDBJ databases">
        <title>Genome analyses suggest a sexual origin of heterokaryosis in a supposedly ancient asexual fungus.</title>
        <authorList>
            <person name="Corradi N."/>
            <person name="Sedzielewska K."/>
            <person name="Noel J."/>
            <person name="Charron P."/>
            <person name="Farinelli L."/>
            <person name="Marton T."/>
            <person name="Kruger M."/>
            <person name="Pelin A."/>
            <person name="Brachmann A."/>
            <person name="Corradi N."/>
        </authorList>
    </citation>
    <scope>NUCLEOTIDE SEQUENCE [LARGE SCALE GENOMIC DNA]</scope>
    <source>
        <strain evidence="1 2">A1</strain>
    </source>
</reference>
<dbReference type="SUPFAM" id="SSF52540">
    <property type="entry name" value="P-loop containing nucleoside triphosphate hydrolases"/>
    <property type="match status" value="1"/>
</dbReference>
<sequence length="190" mass="21820">MGIDIDDIKNVYHYAPTGTLADYVQEIGRAARQLDEGYAIMDYLVGKDMRYARTLWGLGGIKQFQVKEIANVLYKTYRKKNKRKLLISPESFSHIFDTSEIDAKVKSGLMLLTNDLLSKFHFKAVTIKPRAMYTSQYISIPESIKAEFINRYGKYISRLKHVNKTRKETSFGSAADVKITLMGEIYEINL</sequence>
<dbReference type="AlphaFoldDB" id="A0A2N0QIH6"/>
<organism evidence="1 2">
    <name type="scientific">Rhizophagus irregularis</name>
    <dbReference type="NCBI Taxonomy" id="588596"/>
    <lineage>
        <taxon>Eukaryota</taxon>
        <taxon>Fungi</taxon>
        <taxon>Fungi incertae sedis</taxon>
        <taxon>Mucoromycota</taxon>
        <taxon>Glomeromycotina</taxon>
        <taxon>Glomeromycetes</taxon>
        <taxon>Glomerales</taxon>
        <taxon>Glomeraceae</taxon>
        <taxon>Rhizophagus</taxon>
    </lineage>
</organism>
<name>A0A2N0QIH6_9GLOM</name>
<dbReference type="EMBL" id="LLXH01008883">
    <property type="protein sequence ID" value="PKC50857.1"/>
    <property type="molecule type" value="Genomic_DNA"/>
</dbReference>
<evidence type="ECO:0000313" key="2">
    <source>
        <dbReference type="Proteomes" id="UP000232688"/>
    </source>
</evidence>
<dbReference type="Proteomes" id="UP000232688">
    <property type="component" value="Unassembled WGS sequence"/>
</dbReference>
<proteinExistence type="predicted"/>
<evidence type="ECO:0000313" key="1">
    <source>
        <dbReference type="EMBL" id="PKC50857.1"/>
    </source>
</evidence>